<sequence length="83" mass="9511">MRQSWLSHQRQPSRTARRKATGIRFASEAHGEGQRRGRRLSHRHGLVVSLDTVIKTMMQTGADMMTKYKEMSRGDLAVKIVEC</sequence>
<name>A0A6P2V289_BURL3</name>
<organism evidence="2 3">
    <name type="scientific">Burkholderia lata (strain ATCC 17760 / DSM 23089 / LMG 22485 / NCIMB 9086 / R18194 / 383)</name>
    <dbReference type="NCBI Taxonomy" id="482957"/>
    <lineage>
        <taxon>Bacteria</taxon>
        <taxon>Pseudomonadati</taxon>
        <taxon>Pseudomonadota</taxon>
        <taxon>Betaproteobacteria</taxon>
        <taxon>Burkholderiales</taxon>
        <taxon>Burkholderiaceae</taxon>
        <taxon>Burkholderia</taxon>
        <taxon>Burkholderia cepacia complex</taxon>
    </lineage>
</organism>
<dbReference type="EMBL" id="CABVQN010000003">
    <property type="protein sequence ID" value="VWC76015.1"/>
    <property type="molecule type" value="Genomic_DNA"/>
</dbReference>
<evidence type="ECO:0000256" key="1">
    <source>
        <dbReference type="SAM" id="MobiDB-lite"/>
    </source>
</evidence>
<protein>
    <submittedName>
        <fullName evidence="2">Serine dehydratase</fullName>
    </submittedName>
</protein>
<accession>A0A6P2V289</accession>
<evidence type="ECO:0000313" key="3">
    <source>
        <dbReference type="Proteomes" id="UP000494110"/>
    </source>
</evidence>
<evidence type="ECO:0000313" key="2">
    <source>
        <dbReference type="EMBL" id="VWC76015.1"/>
    </source>
</evidence>
<proteinExistence type="predicted"/>
<feature type="region of interest" description="Disordered" evidence="1">
    <location>
        <begin position="1"/>
        <end position="41"/>
    </location>
</feature>
<gene>
    <name evidence="2" type="ORF">BLA39750_00875</name>
</gene>
<dbReference type="Proteomes" id="UP000494110">
    <property type="component" value="Unassembled WGS sequence"/>
</dbReference>
<reference evidence="2 3" key="1">
    <citation type="submission" date="2019-09" db="EMBL/GenBank/DDBJ databases">
        <authorList>
            <person name="Depoorter E."/>
        </authorList>
    </citation>
    <scope>NUCLEOTIDE SEQUENCE [LARGE SCALE GENOMIC DNA]</scope>
    <source>
        <strain evidence="2">R-39750</strain>
    </source>
</reference>
<dbReference type="AlphaFoldDB" id="A0A6P2V289"/>
<feature type="compositionally biased region" description="Polar residues" evidence="1">
    <location>
        <begin position="1"/>
        <end position="14"/>
    </location>
</feature>